<dbReference type="Pfam" id="PF02687">
    <property type="entry name" value="FtsX"/>
    <property type="match status" value="2"/>
</dbReference>
<keyword evidence="4 6" id="KW-1133">Transmembrane helix</keyword>
<accession>A0A3B1A9Q3</accession>
<organism evidence="8">
    <name type="scientific">hydrothermal vent metagenome</name>
    <dbReference type="NCBI Taxonomy" id="652676"/>
    <lineage>
        <taxon>unclassified sequences</taxon>
        <taxon>metagenomes</taxon>
        <taxon>ecological metagenomes</taxon>
    </lineage>
</organism>
<feature type="transmembrane region" description="Helical" evidence="6">
    <location>
        <begin position="715"/>
        <end position="735"/>
    </location>
</feature>
<gene>
    <name evidence="8" type="ORF">MNBD_GAMMA22-876</name>
</gene>
<name>A0A3B1A9Q3_9ZZZZ</name>
<dbReference type="InterPro" id="IPR003838">
    <property type="entry name" value="ABC3_permease_C"/>
</dbReference>
<protein>
    <submittedName>
        <fullName evidence="8">ABC transporter, fused permease protein</fullName>
    </submittedName>
</protein>
<comment type="subcellular location">
    <subcellularLocation>
        <location evidence="1">Cell membrane</location>
        <topology evidence="1">Multi-pass membrane protein</topology>
    </subcellularLocation>
</comment>
<feature type="transmembrane region" description="Helical" evidence="6">
    <location>
        <begin position="467"/>
        <end position="491"/>
    </location>
</feature>
<feature type="transmembrane region" description="Helical" evidence="6">
    <location>
        <begin position="25"/>
        <end position="46"/>
    </location>
</feature>
<evidence type="ECO:0000256" key="4">
    <source>
        <dbReference type="ARBA" id="ARBA00022989"/>
    </source>
</evidence>
<dbReference type="PANTHER" id="PTHR30287:SF1">
    <property type="entry name" value="INNER MEMBRANE PROTEIN"/>
    <property type="match status" value="1"/>
</dbReference>
<dbReference type="AlphaFoldDB" id="A0A3B1A9Q3"/>
<keyword evidence="5 6" id="KW-0472">Membrane</keyword>
<keyword evidence="2" id="KW-1003">Cell membrane</keyword>
<evidence type="ECO:0000256" key="2">
    <source>
        <dbReference type="ARBA" id="ARBA00022475"/>
    </source>
</evidence>
<feature type="transmembrane region" description="Helical" evidence="6">
    <location>
        <begin position="755"/>
        <end position="779"/>
    </location>
</feature>
<dbReference type="PANTHER" id="PTHR30287">
    <property type="entry name" value="MEMBRANE COMPONENT OF PREDICTED ABC SUPERFAMILY METABOLITE UPTAKE TRANSPORTER"/>
    <property type="match status" value="1"/>
</dbReference>
<feature type="transmembrane region" description="Helical" evidence="6">
    <location>
        <begin position="400"/>
        <end position="418"/>
    </location>
</feature>
<dbReference type="InterPro" id="IPR038766">
    <property type="entry name" value="Membrane_comp_ABC_pdt"/>
</dbReference>
<feature type="transmembrane region" description="Helical" evidence="6">
    <location>
        <begin position="799"/>
        <end position="825"/>
    </location>
</feature>
<feature type="transmembrane region" description="Helical" evidence="6">
    <location>
        <begin position="263"/>
        <end position="286"/>
    </location>
</feature>
<feature type="domain" description="ABC3 transporter permease C-terminal" evidence="7">
    <location>
        <begin position="266"/>
        <end position="384"/>
    </location>
</feature>
<evidence type="ECO:0000256" key="5">
    <source>
        <dbReference type="ARBA" id="ARBA00023136"/>
    </source>
</evidence>
<feature type="transmembrane region" description="Helical" evidence="6">
    <location>
        <begin position="424"/>
        <end position="446"/>
    </location>
</feature>
<reference evidence="8" key="1">
    <citation type="submission" date="2018-06" db="EMBL/GenBank/DDBJ databases">
        <authorList>
            <person name="Zhirakovskaya E."/>
        </authorList>
    </citation>
    <scope>NUCLEOTIDE SEQUENCE</scope>
</reference>
<evidence type="ECO:0000259" key="7">
    <source>
        <dbReference type="Pfam" id="PF02687"/>
    </source>
</evidence>
<dbReference type="EMBL" id="UOFS01000046">
    <property type="protein sequence ID" value="VAX00752.1"/>
    <property type="molecule type" value="Genomic_DNA"/>
</dbReference>
<feature type="transmembrane region" description="Helical" evidence="6">
    <location>
        <begin position="357"/>
        <end position="379"/>
    </location>
</feature>
<feature type="transmembrane region" description="Helical" evidence="6">
    <location>
        <begin position="307"/>
        <end position="337"/>
    </location>
</feature>
<evidence type="ECO:0000256" key="1">
    <source>
        <dbReference type="ARBA" id="ARBA00004651"/>
    </source>
</evidence>
<evidence type="ECO:0000256" key="6">
    <source>
        <dbReference type="SAM" id="Phobius"/>
    </source>
</evidence>
<dbReference type="GO" id="GO:0005886">
    <property type="term" value="C:plasma membrane"/>
    <property type="evidence" value="ECO:0007669"/>
    <property type="project" value="UniProtKB-SubCell"/>
</dbReference>
<evidence type="ECO:0000313" key="8">
    <source>
        <dbReference type="EMBL" id="VAX00752.1"/>
    </source>
</evidence>
<feature type="domain" description="ABC3 transporter permease C-terminal" evidence="7">
    <location>
        <begin position="715"/>
        <end position="829"/>
    </location>
</feature>
<keyword evidence="3 6" id="KW-0812">Transmembrane</keyword>
<proteinExistence type="predicted"/>
<evidence type="ECO:0000256" key="3">
    <source>
        <dbReference type="ARBA" id="ARBA00022692"/>
    </source>
</evidence>
<sequence length="836" mass="93528">MMNRVFVNLKLSANMLWRDWRSGELRVLLMSLIIAVTSVTAVGFFIDRVEQGMDGQAAELIAADLVVSSSRDFSETYYDESKKYNLVYAKVVQFRSVLLAQDKPQLVEVKAVTKNYPLRGQLQVADTAYSSKIETGAIPKRGEVWLEARLLRLLNLKINDTISLGNLSLIVKKIIRYEPDRGGDLFSLAPRVMIHYDDIAASGLIQPGSLVNYRLLFAYKSQKSSLDNYRRWISKKLPAHEKLLSTKDGRPELRAALDRAQEFLSLAALISVLLAGVAVATAARRFASRHTDASAIMRTMGARQSSIIQIFSFEMLWLALIASSIGCLLGWFTQIAISEILSKLLLASLPNASFEPLILGFATGVVMLLGFVSPPLLTLKNISPIRVLRKDQKIKASPVWLVYLAVLLSMGFLMQWQLNKPMLVLYVMLGMIFTLVLLAMAAFILIKSLNRLRQHVGVAWRFGFANIARRPVSSIIQIVAFGLGIMVLLLLSTVRTDLLNNWQKSLPKDAANHFLINVQTDQVSDLEKSLFDIGVKKPKLYPMVRARLTAINNIKVTSDSYEGERAKHLVTREFNLSWAKKLQKSNDIVEGRWWTELDYGKNKLSIEKGIAKTLKIQLNDIVQFDINGTKMDFKVSSIRTVNWDSFDINFFTVVPPEVLNNVPTSWVTSFHLDALQKQNLGLLIKKYPNVTVLDVDVIMNRVRGIINRVTLAVEFIFIFSLLAGIAVLFSAIQSYQDERRFENAILRTLGARKKVLLRGLIAEFVSMGALAGLLAGFAASSIAYVLSEKVFHFEYQLNASVIIMGIISGVLIIGIAGVMGSYSVLTQSPLQTLRER</sequence>